<reference evidence="5" key="1">
    <citation type="submission" date="2020-04" db="EMBL/GenBank/DDBJ databases">
        <authorList>
            <person name="Hulatt C.J."/>
            <person name="Posewitz M.C."/>
        </authorList>
    </citation>
    <scope>NUCLEOTIDE SEQUENCE</scope>
    <source>
        <strain evidence="5">NIVA-4/92</strain>
    </source>
</reference>
<dbReference type="PRINTS" id="PR00971">
    <property type="entry name" value="RIBOSOMALS10"/>
</dbReference>
<dbReference type="InterPro" id="IPR036838">
    <property type="entry name" value="Ribosomal_uS10_dom_sf"/>
</dbReference>
<dbReference type="PANTHER" id="PTHR11700">
    <property type="entry name" value="30S RIBOSOMAL PROTEIN S10 FAMILY MEMBER"/>
    <property type="match status" value="1"/>
</dbReference>
<evidence type="ECO:0000256" key="2">
    <source>
        <dbReference type="ARBA" id="ARBA00022980"/>
    </source>
</evidence>
<dbReference type="SUPFAM" id="SSF54999">
    <property type="entry name" value="Ribosomal protein S10"/>
    <property type="match status" value="1"/>
</dbReference>
<dbReference type="GO" id="GO:0006412">
    <property type="term" value="P:translation"/>
    <property type="evidence" value="ECO:0007669"/>
    <property type="project" value="InterPro"/>
</dbReference>
<evidence type="ECO:0000313" key="5">
    <source>
        <dbReference type="EMBL" id="QKE31114.1"/>
    </source>
</evidence>
<gene>
    <name evidence="5" type="primary">rps10</name>
</gene>
<dbReference type="Gene3D" id="3.30.70.600">
    <property type="entry name" value="Ribosomal protein S10 domain"/>
    <property type="match status" value="1"/>
</dbReference>
<dbReference type="GO" id="GO:1990904">
    <property type="term" value="C:ribonucleoprotein complex"/>
    <property type="evidence" value="ECO:0007669"/>
    <property type="project" value="UniProtKB-KW"/>
</dbReference>
<dbReference type="GO" id="GO:0003723">
    <property type="term" value="F:RNA binding"/>
    <property type="evidence" value="ECO:0007669"/>
    <property type="project" value="InterPro"/>
</dbReference>
<dbReference type="AlphaFoldDB" id="A0A7D3UGK6"/>
<dbReference type="InterPro" id="IPR018268">
    <property type="entry name" value="Ribosomal_uS10_CS"/>
</dbReference>
<geneLocation type="plastid" evidence="5"/>
<keyword evidence="5" id="KW-0934">Plastid</keyword>
<dbReference type="PROSITE" id="PS00361">
    <property type="entry name" value="RIBOSOMAL_S10"/>
    <property type="match status" value="1"/>
</dbReference>
<evidence type="ECO:0000256" key="3">
    <source>
        <dbReference type="ARBA" id="ARBA00023274"/>
    </source>
</evidence>
<dbReference type="GO" id="GO:0005840">
    <property type="term" value="C:ribosome"/>
    <property type="evidence" value="ECO:0007669"/>
    <property type="project" value="UniProtKB-KW"/>
</dbReference>
<protein>
    <submittedName>
        <fullName evidence="5">Ribosomal protein S10</fullName>
    </submittedName>
</protein>
<sequence length="100" mass="11572">MKIRLQIKAYDYRLMNQVCDKICSIVTLTNANLKGPVPLPTRRKIYCVLRSPHVNKDAREHFEIKTYKRLIDIQNSSLQTIDSLKQLNLPAGIDLCVNFI</sequence>
<comment type="similarity">
    <text evidence="1">Belongs to the universal ribosomal protein uS10 family.</text>
</comment>
<name>A0A7D3UGK6_9EUKA</name>
<dbReference type="NCBIfam" id="TIGR01049">
    <property type="entry name" value="rpsJ_bact"/>
    <property type="match status" value="1"/>
</dbReference>
<organism evidence="5">
    <name type="scientific">Pavlova sp. NIVA-4/92</name>
    <dbReference type="NCBI Taxonomy" id="2686093"/>
    <lineage>
        <taxon>Eukaryota</taxon>
        <taxon>Haptista</taxon>
        <taxon>Haptophyta</taxon>
        <taxon>Pavlovophyceae</taxon>
        <taxon>Pavlovales</taxon>
        <taxon>Pavlovaceae</taxon>
        <taxon>Pavlova</taxon>
    </lineage>
</organism>
<dbReference type="NCBIfam" id="NF001861">
    <property type="entry name" value="PRK00596.1"/>
    <property type="match status" value="1"/>
</dbReference>
<dbReference type="EMBL" id="MT364382">
    <property type="protein sequence ID" value="QKE31114.1"/>
    <property type="molecule type" value="Genomic_DNA"/>
</dbReference>
<dbReference type="InterPro" id="IPR001848">
    <property type="entry name" value="Ribosomal_uS10"/>
</dbReference>
<dbReference type="FunFam" id="3.30.70.600:FF:000003">
    <property type="entry name" value="30S ribosomal protein S10"/>
    <property type="match status" value="1"/>
</dbReference>
<dbReference type="HAMAP" id="MF_00508">
    <property type="entry name" value="Ribosomal_uS10"/>
    <property type="match status" value="1"/>
</dbReference>
<feature type="domain" description="Small ribosomal subunit protein uS10" evidence="4">
    <location>
        <begin position="4"/>
        <end position="98"/>
    </location>
</feature>
<evidence type="ECO:0000256" key="1">
    <source>
        <dbReference type="ARBA" id="ARBA00007102"/>
    </source>
</evidence>
<accession>A0A7D3UGK6</accession>
<dbReference type="SMART" id="SM01403">
    <property type="entry name" value="Ribosomal_S10"/>
    <property type="match status" value="1"/>
</dbReference>
<dbReference type="RefSeq" id="YP_009863783.1">
    <property type="nucleotide sequence ID" value="NC_049013.1"/>
</dbReference>
<dbReference type="GeneID" id="55752458"/>
<evidence type="ECO:0000259" key="4">
    <source>
        <dbReference type="SMART" id="SM01403"/>
    </source>
</evidence>
<keyword evidence="2 5" id="KW-0689">Ribosomal protein</keyword>
<dbReference type="GO" id="GO:0003735">
    <property type="term" value="F:structural constituent of ribosome"/>
    <property type="evidence" value="ECO:0007669"/>
    <property type="project" value="InterPro"/>
</dbReference>
<dbReference type="Pfam" id="PF00338">
    <property type="entry name" value="Ribosomal_S10"/>
    <property type="match status" value="1"/>
</dbReference>
<dbReference type="InterPro" id="IPR027486">
    <property type="entry name" value="Ribosomal_uS10_dom"/>
</dbReference>
<proteinExistence type="inferred from homology"/>
<keyword evidence="3" id="KW-0687">Ribonucleoprotein</keyword>